<feature type="transmembrane region" description="Helical" evidence="7">
    <location>
        <begin position="401"/>
        <end position="424"/>
    </location>
</feature>
<dbReference type="RefSeq" id="WP_176269547.1">
    <property type="nucleotide sequence ID" value="NZ_JABVBA010000003.1"/>
</dbReference>
<dbReference type="Gene3D" id="1.10.3860.10">
    <property type="entry name" value="Sodium:dicarboxylate symporter"/>
    <property type="match status" value="1"/>
</dbReference>
<evidence type="ECO:0000313" key="9">
    <source>
        <dbReference type="Proteomes" id="UP000540919"/>
    </source>
</evidence>
<dbReference type="InterPro" id="IPR001991">
    <property type="entry name" value="Na-dicarboxylate_symporter"/>
</dbReference>
<comment type="subcellular location">
    <subcellularLocation>
        <location evidence="1">Cell membrane</location>
        <topology evidence="1">Multi-pass membrane protein</topology>
    </subcellularLocation>
</comment>
<reference evidence="8 9" key="1">
    <citation type="submission" date="2020-06" db="EMBL/GenBank/DDBJ databases">
        <title>Anaerococcus sp. nov., isolated form swine feces.</title>
        <authorList>
            <person name="Yu S."/>
        </authorList>
    </citation>
    <scope>NUCLEOTIDE SEQUENCE [LARGE SCALE GENOMIC DNA]</scope>
    <source>
        <strain evidence="8 9">AGMB00486</strain>
    </source>
</reference>
<evidence type="ECO:0000256" key="3">
    <source>
        <dbReference type="ARBA" id="ARBA00022475"/>
    </source>
</evidence>
<keyword evidence="5 7" id="KW-1133">Transmembrane helix</keyword>
<organism evidence="8 9">
    <name type="scientific">Anaerococcus faecalis</name>
    <dbReference type="NCBI Taxonomy" id="2742993"/>
    <lineage>
        <taxon>Bacteria</taxon>
        <taxon>Bacillati</taxon>
        <taxon>Bacillota</taxon>
        <taxon>Tissierellia</taxon>
        <taxon>Tissierellales</taxon>
        <taxon>Peptoniphilaceae</taxon>
        <taxon>Anaerococcus</taxon>
    </lineage>
</organism>
<evidence type="ECO:0000256" key="7">
    <source>
        <dbReference type="SAM" id="Phobius"/>
    </source>
</evidence>
<proteinExistence type="predicted"/>
<dbReference type="SUPFAM" id="SSF118215">
    <property type="entry name" value="Proton glutamate symport protein"/>
    <property type="match status" value="1"/>
</dbReference>
<evidence type="ECO:0000256" key="1">
    <source>
        <dbReference type="ARBA" id="ARBA00004651"/>
    </source>
</evidence>
<dbReference type="PANTHER" id="PTHR42865">
    <property type="entry name" value="PROTON/GLUTAMATE-ASPARTATE SYMPORTER"/>
    <property type="match status" value="1"/>
</dbReference>
<dbReference type="EMBL" id="JABVBA010000003">
    <property type="protein sequence ID" value="NVF11116.1"/>
    <property type="molecule type" value="Genomic_DNA"/>
</dbReference>
<keyword evidence="2" id="KW-0813">Transport</keyword>
<dbReference type="PANTHER" id="PTHR42865:SF7">
    <property type="entry name" value="PROTON_GLUTAMATE-ASPARTATE SYMPORTER"/>
    <property type="match status" value="1"/>
</dbReference>
<dbReference type="PRINTS" id="PR00173">
    <property type="entry name" value="EDTRNSPORT"/>
</dbReference>
<feature type="transmembrane region" description="Helical" evidence="7">
    <location>
        <begin position="365"/>
        <end position="389"/>
    </location>
</feature>
<keyword evidence="9" id="KW-1185">Reference proteome</keyword>
<gene>
    <name evidence="8" type="ORF">HV819_03805</name>
</gene>
<evidence type="ECO:0000256" key="2">
    <source>
        <dbReference type="ARBA" id="ARBA00022448"/>
    </source>
</evidence>
<feature type="transmembrane region" description="Helical" evidence="7">
    <location>
        <begin position="75"/>
        <end position="96"/>
    </location>
</feature>
<keyword evidence="6 7" id="KW-0472">Membrane</keyword>
<feature type="transmembrane region" description="Helical" evidence="7">
    <location>
        <begin position="12"/>
        <end position="31"/>
    </location>
</feature>
<evidence type="ECO:0000256" key="5">
    <source>
        <dbReference type="ARBA" id="ARBA00022989"/>
    </source>
</evidence>
<accession>A0ABX2N8T8</accession>
<evidence type="ECO:0000256" key="6">
    <source>
        <dbReference type="ARBA" id="ARBA00023136"/>
    </source>
</evidence>
<comment type="caution">
    <text evidence="8">The sequence shown here is derived from an EMBL/GenBank/DDBJ whole genome shotgun (WGS) entry which is preliminary data.</text>
</comment>
<feature type="transmembrane region" description="Helical" evidence="7">
    <location>
        <begin position="220"/>
        <end position="242"/>
    </location>
</feature>
<sequence>MTRSIKKMSIVNKMVISLIFGFLLGGLLIIIRERLGTESDIWKFINTMFLVDVTKSKGFDGVGILYIISQLFMRGLQLAIVPLVLTSLTLAISSLGNPKKLGSIAIKTLFTFVCFYIIIAFLAGVIAMLIKNFGGFDVNLPTHEATELTTMEAYNPLTVLINAVPDNIFNALTFNNQILSVVVISSIMGVCIIFMGDYAEPIEKLFDSFNELIQKYLNFLINYISPFAILCMVTRALAVYGVEYIKPTLVWMVATTLTSILLLLTIYPIGILLTTKLNPLPFMKKISKVALFAAATNSSAATLPINVKTCNEELGCSEEITSFVLPTGMTINMNGTTLMHMISITFIGTAAGIEVTSMTLIVTGFLSICMAIGTPAIPVAGTTMVYVVMSGLGWNSELAMIGYSLVLAMNYLPGMAVITLNVVGDATTNVIINKREGELDEDVYYN</sequence>
<dbReference type="Proteomes" id="UP000540919">
    <property type="component" value="Unassembled WGS sequence"/>
</dbReference>
<dbReference type="InterPro" id="IPR036458">
    <property type="entry name" value="Na:dicarbo_symporter_sf"/>
</dbReference>
<feature type="transmembrane region" description="Helical" evidence="7">
    <location>
        <begin position="331"/>
        <end position="353"/>
    </location>
</feature>
<keyword evidence="4 7" id="KW-0812">Transmembrane</keyword>
<feature type="transmembrane region" description="Helical" evidence="7">
    <location>
        <begin position="248"/>
        <end position="274"/>
    </location>
</feature>
<feature type="transmembrane region" description="Helical" evidence="7">
    <location>
        <begin position="108"/>
        <end position="130"/>
    </location>
</feature>
<dbReference type="Pfam" id="PF00375">
    <property type="entry name" value="SDF"/>
    <property type="match status" value="1"/>
</dbReference>
<evidence type="ECO:0000313" key="8">
    <source>
        <dbReference type="EMBL" id="NVF11116.1"/>
    </source>
</evidence>
<evidence type="ECO:0000256" key="4">
    <source>
        <dbReference type="ARBA" id="ARBA00022692"/>
    </source>
</evidence>
<feature type="transmembrane region" description="Helical" evidence="7">
    <location>
        <begin position="178"/>
        <end position="199"/>
    </location>
</feature>
<protein>
    <submittedName>
        <fullName evidence="8">Dicarboxylate/amino acid:cation symporter</fullName>
    </submittedName>
</protein>
<name>A0ABX2N8T8_9FIRM</name>
<keyword evidence="3" id="KW-1003">Cell membrane</keyword>